<sequence>MSNSRASSNAGPPGRPLEPPPDCYAAHLDEFPKPGSRILGPRDALAAALLYNAMDPDVGKELENLRNDKRRKFCSSTHIVSRQIHARQRVSELTKQVFTAERRTEPQSHGRPATDPPSNEAPSAERTAGQRAVADVRRDMGASEAALANHAAMAVELQDMIGALDKALNERTVYKAQLKKSEQSVNALSAECQTVKGSLARVRDDLTTLESERSADKAKIGDLKTELQKALAANQASHSYASQCNELKSQNDLLSNELRNQGRLINIEISGLTRDRDALQRRLDEQSVRMAALKTGRALLCQEIRGLMADQEHLRNELGVVSKERDSLEAEREIQADAQVQAEERDRQLREITDERDRLYCYLVAAHELEQLANEMVKTDNLKESVRAANEERDRLRHSQQSLDESILNGGQ</sequence>
<dbReference type="InParanoid" id="J0D9E7"/>
<evidence type="ECO:0000256" key="2">
    <source>
        <dbReference type="SAM" id="MobiDB-lite"/>
    </source>
</evidence>
<keyword evidence="4" id="KW-1185">Reference proteome</keyword>
<evidence type="ECO:0000256" key="1">
    <source>
        <dbReference type="SAM" id="Coils"/>
    </source>
</evidence>
<keyword evidence="1" id="KW-0175">Coiled coil</keyword>
<name>J0D9E7_AURST</name>
<feature type="compositionally biased region" description="Polar residues" evidence="2">
    <location>
        <begin position="1"/>
        <end position="10"/>
    </location>
</feature>
<feature type="coiled-coil region" evidence="1">
    <location>
        <begin position="269"/>
        <end position="331"/>
    </location>
</feature>
<reference evidence="4" key="1">
    <citation type="journal article" date="2012" name="Science">
        <title>The Paleozoic origin of enzymatic lignin decomposition reconstructed from 31 fungal genomes.</title>
        <authorList>
            <person name="Floudas D."/>
            <person name="Binder M."/>
            <person name="Riley R."/>
            <person name="Barry K."/>
            <person name="Blanchette R.A."/>
            <person name="Henrissat B."/>
            <person name="Martinez A.T."/>
            <person name="Otillar R."/>
            <person name="Spatafora J.W."/>
            <person name="Yadav J.S."/>
            <person name="Aerts A."/>
            <person name="Benoit I."/>
            <person name="Boyd A."/>
            <person name="Carlson A."/>
            <person name="Copeland A."/>
            <person name="Coutinho P.M."/>
            <person name="de Vries R.P."/>
            <person name="Ferreira P."/>
            <person name="Findley K."/>
            <person name="Foster B."/>
            <person name="Gaskell J."/>
            <person name="Glotzer D."/>
            <person name="Gorecki P."/>
            <person name="Heitman J."/>
            <person name="Hesse C."/>
            <person name="Hori C."/>
            <person name="Igarashi K."/>
            <person name="Jurgens J.A."/>
            <person name="Kallen N."/>
            <person name="Kersten P."/>
            <person name="Kohler A."/>
            <person name="Kuees U."/>
            <person name="Kumar T.K.A."/>
            <person name="Kuo A."/>
            <person name="LaButti K."/>
            <person name="Larrondo L.F."/>
            <person name="Lindquist E."/>
            <person name="Ling A."/>
            <person name="Lombard V."/>
            <person name="Lucas S."/>
            <person name="Lundell T."/>
            <person name="Martin R."/>
            <person name="McLaughlin D.J."/>
            <person name="Morgenstern I."/>
            <person name="Morin E."/>
            <person name="Murat C."/>
            <person name="Nagy L.G."/>
            <person name="Nolan M."/>
            <person name="Ohm R.A."/>
            <person name="Patyshakuliyeva A."/>
            <person name="Rokas A."/>
            <person name="Ruiz-Duenas F.J."/>
            <person name="Sabat G."/>
            <person name="Salamov A."/>
            <person name="Samejima M."/>
            <person name="Schmutz J."/>
            <person name="Slot J.C."/>
            <person name="St John F."/>
            <person name="Stenlid J."/>
            <person name="Sun H."/>
            <person name="Sun S."/>
            <person name="Syed K."/>
            <person name="Tsang A."/>
            <person name="Wiebenga A."/>
            <person name="Young D."/>
            <person name="Pisabarro A."/>
            <person name="Eastwood D.C."/>
            <person name="Martin F."/>
            <person name="Cullen D."/>
            <person name="Grigoriev I.V."/>
            <person name="Hibbett D.S."/>
        </authorList>
    </citation>
    <scope>NUCLEOTIDE SEQUENCE [LARGE SCALE GENOMIC DNA]</scope>
    <source>
        <strain evidence="4">TFB10046</strain>
    </source>
</reference>
<dbReference type="AlphaFoldDB" id="J0D9E7"/>
<protein>
    <submittedName>
        <fullName evidence="3">Uncharacterized protein</fullName>
    </submittedName>
</protein>
<dbReference type="Proteomes" id="UP000006514">
    <property type="component" value="Unassembled WGS sequence"/>
</dbReference>
<dbReference type="EMBL" id="JH687862">
    <property type="protein sequence ID" value="EJD36411.1"/>
    <property type="molecule type" value="Genomic_DNA"/>
</dbReference>
<proteinExistence type="predicted"/>
<dbReference type="OrthoDB" id="10255522at2759"/>
<feature type="region of interest" description="Disordered" evidence="2">
    <location>
        <begin position="392"/>
        <end position="412"/>
    </location>
</feature>
<feature type="region of interest" description="Disordered" evidence="2">
    <location>
        <begin position="99"/>
        <end position="133"/>
    </location>
</feature>
<dbReference type="KEGG" id="adl:AURDEDRAFT_130076"/>
<evidence type="ECO:0000313" key="3">
    <source>
        <dbReference type="EMBL" id="EJD36411.1"/>
    </source>
</evidence>
<accession>J0D9E7</accession>
<feature type="compositionally biased region" description="Pro residues" evidence="2">
    <location>
        <begin position="13"/>
        <end position="22"/>
    </location>
</feature>
<gene>
    <name evidence="3" type="ORF">AURDEDRAFT_130076</name>
</gene>
<organism evidence="3 4">
    <name type="scientific">Auricularia subglabra (strain TFB-10046 / SS5)</name>
    <name type="common">White-rot fungus</name>
    <name type="synonym">Auricularia delicata (strain TFB10046)</name>
    <dbReference type="NCBI Taxonomy" id="717982"/>
    <lineage>
        <taxon>Eukaryota</taxon>
        <taxon>Fungi</taxon>
        <taxon>Dikarya</taxon>
        <taxon>Basidiomycota</taxon>
        <taxon>Agaricomycotina</taxon>
        <taxon>Agaricomycetes</taxon>
        <taxon>Auriculariales</taxon>
        <taxon>Auriculariaceae</taxon>
        <taxon>Auricularia</taxon>
    </lineage>
</organism>
<feature type="region of interest" description="Disordered" evidence="2">
    <location>
        <begin position="1"/>
        <end position="26"/>
    </location>
</feature>
<evidence type="ECO:0000313" key="4">
    <source>
        <dbReference type="Proteomes" id="UP000006514"/>
    </source>
</evidence>